<reference evidence="1 2" key="1">
    <citation type="journal article" date="2015" name="Genome Announc.">
        <title>Expanding the biotechnology potential of lactobacilli through comparative genomics of 213 strains and associated genera.</title>
        <authorList>
            <person name="Sun Z."/>
            <person name="Harris H.M."/>
            <person name="McCann A."/>
            <person name="Guo C."/>
            <person name="Argimon S."/>
            <person name="Zhang W."/>
            <person name="Yang X."/>
            <person name="Jeffery I.B."/>
            <person name="Cooney J.C."/>
            <person name="Kagawa T.F."/>
            <person name="Liu W."/>
            <person name="Song Y."/>
            <person name="Salvetti E."/>
            <person name="Wrobel A."/>
            <person name="Rasinkangas P."/>
            <person name="Parkhill J."/>
            <person name="Rea M.C."/>
            <person name="O'Sullivan O."/>
            <person name="Ritari J."/>
            <person name="Douillard F.P."/>
            <person name="Paul Ross R."/>
            <person name="Yang R."/>
            <person name="Briner A.E."/>
            <person name="Felis G.E."/>
            <person name="de Vos W.M."/>
            <person name="Barrangou R."/>
            <person name="Klaenhammer T.R."/>
            <person name="Caufield P.W."/>
            <person name="Cui Y."/>
            <person name="Zhang H."/>
            <person name="O'Toole P.W."/>
        </authorList>
    </citation>
    <scope>NUCLEOTIDE SEQUENCE [LARGE SCALE GENOMIC DNA]</scope>
    <source>
        <strain evidence="1 2">DSM 20505</strain>
    </source>
</reference>
<keyword evidence="2" id="KW-1185">Reference proteome</keyword>
<sequence length="76" mass="8999">MTWSLEDVAKTVKRDSKFVSQVILRANWHELDHRNGGPVRFPKDEPTVKSNGPYRIQARAMCFWIEKNWERIQTAQ</sequence>
<dbReference type="PATRIC" id="fig|1291052.5.peg.2381"/>
<accession>A0A0R1ZSF3</accession>
<dbReference type="Proteomes" id="UP000051679">
    <property type="component" value="Unassembled WGS sequence"/>
</dbReference>
<evidence type="ECO:0000313" key="1">
    <source>
        <dbReference type="EMBL" id="KRM54601.1"/>
    </source>
</evidence>
<name>A0A0R1ZSF3_9LACO</name>
<dbReference type="InterPro" id="IPR008489">
    <property type="entry name" value="DUF771"/>
</dbReference>
<evidence type="ECO:0000313" key="2">
    <source>
        <dbReference type="Proteomes" id="UP000051679"/>
    </source>
</evidence>
<protein>
    <submittedName>
        <fullName evidence="1">Uncharacterized protein</fullName>
    </submittedName>
</protein>
<organism evidence="1 2">
    <name type="scientific">Lacticaseibacillus sharpeae JCM 1186 = DSM 20505</name>
    <dbReference type="NCBI Taxonomy" id="1291052"/>
    <lineage>
        <taxon>Bacteria</taxon>
        <taxon>Bacillati</taxon>
        <taxon>Bacillota</taxon>
        <taxon>Bacilli</taxon>
        <taxon>Lactobacillales</taxon>
        <taxon>Lactobacillaceae</taxon>
        <taxon>Lacticaseibacillus</taxon>
    </lineage>
</organism>
<dbReference type="AlphaFoldDB" id="A0A0R1ZSF3"/>
<dbReference type="STRING" id="1291052.FC18_GL002309"/>
<gene>
    <name evidence="1" type="ORF">FC18_GL002309</name>
</gene>
<dbReference type="Pfam" id="PF05595">
    <property type="entry name" value="DUF771"/>
    <property type="match status" value="1"/>
</dbReference>
<dbReference type="EMBL" id="AYYO01000050">
    <property type="protein sequence ID" value="KRM54601.1"/>
    <property type="molecule type" value="Genomic_DNA"/>
</dbReference>
<comment type="caution">
    <text evidence="1">The sequence shown here is derived from an EMBL/GenBank/DDBJ whole genome shotgun (WGS) entry which is preliminary data.</text>
</comment>
<proteinExistence type="predicted"/>